<dbReference type="Proteomes" id="UP001303160">
    <property type="component" value="Unassembled WGS sequence"/>
</dbReference>
<gene>
    <name evidence="2" type="ORF">QBC40DRAFT_188614</name>
</gene>
<proteinExistence type="predicted"/>
<evidence type="ECO:0000256" key="1">
    <source>
        <dbReference type="SAM" id="Phobius"/>
    </source>
</evidence>
<dbReference type="EMBL" id="MU864078">
    <property type="protein sequence ID" value="KAK4194258.1"/>
    <property type="molecule type" value="Genomic_DNA"/>
</dbReference>
<dbReference type="AlphaFoldDB" id="A0AAN7AP42"/>
<accession>A0AAN7AP42</accession>
<reference evidence="2" key="1">
    <citation type="journal article" date="2023" name="Mol. Phylogenet. Evol.">
        <title>Genome-scale phylogeny and comparative genomics of the fungal order Sordariales.</title>
        <authorList>
            <person name="Hensen N."/>
            <person name="Bonometti L."/>
            <person name="Westerberg I."/>
            <person name="Brannstrom I.O."/>
            <person name="Guillou S."/>
            <person name="Cros-Aarteil S."/>
            <person name="Calhoun S."/>
            <person name="Haridas S."/>
            <person name="Kuo A."/>
            <person name="Mondo S."/>
            <person name="Pangilinan J."/>
            <person name="Riley R."/>
            <person name="LaButti K."/>
            <person name="Andreopoulos B."/>
            <person name="Lipzen A."/>
            <person name="Chen C."/>
            <person name="Yan M."/>
            <person name="Daum C."/>
            <person name="Ng V."/>
            <person name="Clum A."/>
            <person name="Steindorff A."/>
            <person name="Ohm R.A."/>
            <person name="Martin F."/>
            <person name="Silar P."/>
            <person name="Natvig D.O."/>
            <person name="Lalanne C."/>
            <person name="Gautier V."/>
            <person name="Ament-Velasquez S.L."/>
            <person name="Kruys A."/>
            <person name="Hutchinson M.I."/>
            <person name="Powell A.J."/>
            <person name="Barry K."/>
            <person name="Miller A.N."/>
            <person name="Grigoriev I.V."/>
            <person name="Debuchy R."/>
            <person name="Gladieux P."/>
            <person name="Hiltunen Thoren M."/>
            <person name="Johannesson H."/>
        </authorList>
    </citation>
    <scope>NUCLEOTIDE SEQUENCE</scope>
    <source>
        <strain evidence="2">CBS 315.58</strain>
    </source>
</reference>
<feature type="transmembrane region" description="Helical" evidence="1">
    <location>
        <begin position="6"/>
        <end position="25"/>
    </location>
</feature>
<evidence type="ECO:0000313" key="2">
    <source>
        <dbReference type="EMBL" id="KAK4194258.1"/>
    </source>
</evidence>
<feature type="non-terminal residue" evidence="2">
    <location>
        <position position="1"/>
    </location>
</feature>
<keyword evidence="3" id="KW-1185">Reference proteome</keyword>
<evidence type="ECO:0000313" key="3">
    <source>
        <dbReference type="Proteomes" id="UP001303160"/>
    </source>
</evidence>
<protein>
    <submittedName>
        <fullName evidence="2">Uncharacterized protein</fullName>
    </submittedName>
</protein>
<comment type="caution">
    <text evidence="2">The sequence shown here is derived from an EMBL/GenBank/DDBJ whole genome shotgun (WGS) entry which is preliminary data.</text>
</comment>
<organism evidence="2 3">
    <name type="scientific">Triangularia verruculosa</name>
    <dbReference type="NCBI Taxonomy" id="2587418"/>
    <lineage>
        <taxon>Eukaryota</taxon>
        <taxon>Fungi</taxon>
        <taxon>Dikarya</taxon>
        <taxon>Ascomycota</taxon>
        <taxon>Pezizomycotina</taxon>
        <taxon>Sordariomycetes</taxon>
        <taxon>Sordariomycetidae</taxon>
        <taxon>Sordariales</taxon>
        <taxon>Podosporaceae</taxon>
        <taxon>Triangularia</taxon>
    </lineage>
</organism>
<keyword evidence="1" id="KW-1133">Transmembrane helix</keyword>
<sequence>GKDDIYYSIFLRLLSTIFIVLYYDIYGLKLPGFLINEVQILSPNPLTII</sequence>
<name>A0AAN7AP42_9PEZI</name>
<reference evidence="2" key="2">
    <citation type="submission" date="2023-05" db="EMBL/GenBank/DDBJ databases">
        <authorList>
            <consortium name="Lawrence Berkeley National Laboratory"/>
            <person name="Steindorff A."/>
            <person name="Hensen N."/>
            <person name="Bonometti L."/>
            <person name="Westerberg I."/>
            <person name="Brannstrom I.O."/>
            <person name="Guillou S."/>
            <person name="Cros-Aarteil S."/>
            <person name="Calhoun S."/>
            <person name="Haridas S."/>
            <person name="Kuo A."/>
            <person name="Mondo S."/>
            <person name="Pangilinan J."/>
            <person name="Riley R."/>
            <person name="Labutti K."/>
            <person name="Andreopoulos B."/>
            <person name="Lipzen A."/>
            <person name="Chen C."/>
            <person name="Yanf M."/>
            <person name="Daum C."/>
            <person name="Ng V."/>
            <person name="Clum A."/>
            <person name="Ohm R."/>
            <person name="Martin F."/>
            <person name="Silar P."/>
            <person name="Natvig D."/>
            <person name="Lalanne C."/>
            <person name="Gautier V."/>
            <person name="Ament-Velasquez S.L."/>
            <person name="Kruys A."/>
            <person name="Hutchinson M.I."/>
            <person name="Powell A.J."/>
            <person name="Barry K."/>
            <person name="Miller A.N."/>
            <person name="Grigoriev I.V."/>
            <person name="Debuchy R."/>
            <person name="Gladieux P."/>
            <person name="Thoren M.H."/>
            <person name="Johannesson H."/>
        </authorList>
    </citation>
    <scope>NUCLEOTIDE SEQUENCE</scope>
    <source>
        <strain evidence="2">CBS 315.58</strain>
    </source>
</reference>
<keyword evidence="1" id="KW-0472">Membrane</keyword>
<keyword evidence="1" id="KW-0812">Transmembrane</keyword>